<feature type="domain" description="WCX" evidence="2">
    <location>
        <begin position="244"/>
        <end position="320"/>
    </location>
</feature>
<organism evidence="3 4">
    <name type="scientific">Bombella pluederhausensis</name>
    <dbReference type="NCBI Taxonomy" id="2967336"/>
    <lineage>
        <taxon>Bacteria</taxon>
        <taxon>Pseudomonadati</taxon>
        <taxon>Pseudomonadota</taxon>
        <taxon>Alphaproteobacteria</taxon>
        <taxon>Acetobacterales</taxon>
        <taxon>Acetobacteraceae</taxon>
        <taxon>Bombella</taxon>
    </lineage>
</organism>
<keyword evidence="4" id="KW-1185">Reference proteome</keyword>
<dbReference type="PROSITE" id="PS52050">
    <property type="entry name" value="WYL"/>
    <property type="match status" value="1"/>
</dbReference>
<evidence type="ECO:0000259" key="1">
    <source>
        <dbReference type="Pfam" id="PF13280"/>
    </source>
</evidence>
<proteinExistence type="predicted"/>
<evidence type="ECO:0000259" key="2">
    <source>
        <dbReference type="Pfam" id="PF25583"/>
    </source>
</evidence>
<reference evidence="3" key="1">
    <citation type="submission" date="2022-07" db="EMBL/GenBank/DDBJ databases">
        <title>Bombella genomes.</title>
        <authorList>
            <person name="Harer L."/>
            <person name="Styblova S."/>
            <person name="Ehrmann M."/>
        </authorList>
    </citation>
    <scope>NUCLEOTIDE SEQUENCE</scope>
    <source>
        <strain evidence="3">TMW 2.2543</strain>
    </source>
</reference>
<sequence length="327" mass="36572">MRKEKLADIIKLARRLSISAEGMTLDDIASYMQVSRRTAERVRDVLQDAFPGMEVLTDEQKHRFRLPLSVKDHFINEPTADEMAALRHAQVSLEQQQATGRALLLSSLYQKIESILRRPARARLDPDINALVLAEGDAMQAGPRPTADAALLSTIRHALKAGHALHFTYKSATAAKERTVSPWGLLYGKAYYLVGPMQGVATPVLWRLDRLHDVTEVGPATPPPEDWSLQDFASRSFGVWQNKQYDVALRFSPAAAMDARRFLFHPSQTMTDEDDGSLHVTFTASGLHEMAYHLFTWGKEVTILAPTELRALLLEMCQNVLTANTPQ</sequence>
<dbReference type="Pfam" id="PF25583">
    <property type="entry name" value="WCX"/>
    <property type="match status" value="1"/>
</dbReference>
<dbReference type="InterPro" id="IPR026881">
    <property type="entry name" value="WYL_dom"/>
</dbReference>
<protein>
    <submittedName>
        <fullName evidence="3">WYL domain-containing protein</fullName>
    </submittedName>
</protein>
<evidence type="ECO:0000313" key="4">
    <source>
        <dbReference type="Proteomes" id="UP001165576"/>
    </source>
</evidence>
<dbReference type="PANTHER" id="PTHR34580:SF3">
    <property type="entry name" value="PROTEIN PAFB"/>
    <property type="match status" value="1"/>
</dbReference>
<comment type="caution">
    <text evidence="3">The sequence shown here is derived from an EMBL/GenBank/DDBJ whole genome shotgun (WGS) entry which is preliminary data.</text>
</comment>
<dbReference type="Proteomes" id="UP001165576">
    <property type="component" value="Unassembled WGS sequence"/>
</dbReference>
<feature type="domain" description="WYL" evidence="1">
    <location>
        <begin position="151"/>
        <end position="215"/>
    </location>
</feature>
<gene>
    <name evidence="3" type="ORF">NQF86_05520</name>
</gene>
<name>A0ABT3WGL7_9PROT</name>
<accession>A0ABT3WGL7</accession>
<dbReference type="Pfam" id="PF13280">
    <property type="entry name" value="WYL"/>
    <property type="match status" value="1"/>
</dbReference>
<evidence type="ECO:0000313" key="3">
    <source>
        <dbReference type="EMBL" id="MCX5618121.1"/>
    </source>
</evidence>
<dbReference type="InterPro" id="IPR051534">
    <property type="entry name" value="CBASS_pafABC_assoc_protein"/>
</dbReference>
<dbReference type="InterPro" id="IPR057727">
    <property type="entry name" value="WCX_dom"/>
</dbReference>
<dbReference type="PANTHER" id="PTHR34580">
    <property type="match status" value="1"/>
</dbReference>
<dbReference type="EMBL" id="JANIDY010000002">
    <property type="protein sequence ID" value="MCX5618121.1"/>
    <property type="molecule type" value="Genomic_DNA"/>
</dbReference>
<dbReference type="RefSeq" id="WP_266116635.1">
    <property type="nucleotide sequence ID" value="NZ_JANIDY010000002.1"/>
</dbReference>